<feature type="domain" description="DUF4440" evidence="2">
    <location>
        <begin position="31"/>
        <end position="127"/>
    </location>
</feature>
<dbReference type="AlphaFoldDB" id="A0A1G7Q3L6"/>
<sequence length="153" mass="16656">MMKIFSAAALVLTLMLGISAMAQAKANTVSLYTEAVMTGDIPALETLLAPNYWHINANGHIQDREHFITTIKNREMVIDRLSFTNARTTIIGDATLITGNGTLMGRAEPPLPQGLMRFTLVLVKNKGRDEVVLFQATPVIPSVDCADGNCKIQ</sequence>
<dbReference type="Gene3D" id="3.10.450.50">
    <property type="match status" value="1"/>
</dbReference>
<protein>
    <recommendedName>
        <fullName evidence="2">DUF4440 domain-containing protein</fullName>
    </recommendedName>
</protein>
<gene>
    <name evidence="3" type="ORF">SAMN05192586_1197</name>
</gene>
<reference evidence="4" key="1">
    <citation type="submission" date="2016-10" db="EMBL/GenBank/DDBJ databases">
        <authorList>
            <person name="Varghese N."/>
            <person name="Submissions S."/>
        </authorList>
    </citation>
    <scope>NUCLEOTIDE SEQUENCE [LARGE SCALE GENOMIC DNA]</scope>
    <source>
        <strain evidence="4">KHC7</strain>
    </source>
</reference>
<keyword evidence="1" id="KW-0732">Signal</keyword>
<evidence type="ECO:0000256" key="1">
    <source>
        <dbReference type="SAM" id="SignalP"/>
    </source>
</evidence>
<dbReference type="Pfam" id="PF14534">
    <property type="entry name" value="DUF4440"/>
    <property type="match status" value="1"/>
</dbReference>
<dbReference type="Proteomes" id="UP000199355">
    <property type="component" value="Unassembled WGS sequence"/>
</dbReference>
<keyword evidence="4" id="KW-1185">Reference proteome</keyword>
<name>A0A1G7Q3L6_9BACT</name>
<feature type="chain" id="PRO_5011500769" description="DUF4440 domain-containing protein" evidence="1">
    <location>
        <begin position="25"/>
        <end position="153"/>
    </location>
</feature>
<evidence type="ECO:0000313" key="4">
    <source>
        <dbReference type="Proteomes" id="UP000199355"/>
    </source>
</evidence>
<dbReference type="SUPFAM" id="SSF54427">
    <property type="entry name" value="NTF2-like"/>
    <property type="match status" value="1"/>
</dbReference>
<dbReference type="InterPro" id="IPR027843">
    <property type="entry name" value="DUF4440"/>
</dbReference>
<dbReference type="EMBL" id="FNBX01000019">
    <property type="protein sequence ID" value="SDF93084.1"/>
    <property type="molecule type" value="Genomic_DNA"/>
</dbReference>
<organism evidence="3 4">
    <name type="scientific">Desulfovibrio legallii</name>
    <dbReference type="NCBI Taxonomy" id="571438"/>
    <lineage>
        <taxon>Bacteria</taxon>
        <taxon>Pseudomonadati</taxon>
        <taxon>Thermodesulfobacteriota</taxon>
        <taxon>Desulfovibrionia</taxon>
        <taxon>Desulfovibrionales</taxon>
        <taxon>Desulfovibrionaceae</taxon>
        <taxon>Desulfovibrio</taxon>
    </lineage>
</organism>
<evidence type="ECO:0000313" key="3">
    <source>
        <dbReference type="EMBL" id="SDF93084.1"/>
    </source>
</evidence>
<dbReference type="STRING" id="571438.SAMN05192586_1197"/>
<dbReference type="InterPro" id="IPR032710">
    <property type="entry name" value="NTF2-like_dom_sf"/>
</dbReference>
<evidence type="ECO:0000259" key="2">
    <source>
        <dbReference type="Pfam" id="PF14534"/>
    </source>
</evidence>
<feature type="signal peptide" evidence="1">
    <location>
        <begin position="1"/>
        <end position="24"/>
    </location>
</feature>
<accession>A0A1G7Q3L6</accession>
<dbReference type="RefSeq" id="WP_257243215.1">
    <property type="nucleotide sequence ID" value="NZ_FNBX01000019.1"/>
</dbReference>
<proteinExistence type="predicted"/>